<name>A0A8T9MW15_9NEIS</name>
<protein>
    <submittedName>
        <fullName evidence="1">Uncharacterized protein</fullName>
    </submittedName>
</protein>
<keyword evidence="2" id="KW-1185">Reference proteome</keyword>
<proteinExistence type="predicted"/>
<evidence type="ECO:0000313" key="2">
    <source>
        <dbReference type="Proteomes" id="UP000831534"/>
    </source>
</evidence>
<dbReference type="EMBL" id="CP091521">
    <property type="protein sequence ID" value="UOP05449.1"/>
    <property type="molecule type" value="Genomic_DNA"/>
</dbReference>
<organism evidence="1 2">
    <name type="scientific">Conchiformibius kuhniae</name>
    <dbReference type="NCBI Taxonomy" id="211502"/>
    <lineage>
        <taxon>Bacteria</taxon>
        <taxon>Pseudomonadati</taxon>
        <taxon>Pseudomonadota</taxon>
        <taxon>Betaproteobacteria</taxon>
        <taxon>Neisseriales</taxon>
        <taxon>Neisseriaceae</taxon>
        <taxon>Conchiformibius</taxon>
    </lineage>
</organism>
<dbReference type="Proteomes" id="UP000831534">
    <property type="component" value="Chromosome"/>
</dbReference>
<dbReference type="KEGG" id="ckh:LVJ77_04640"/>
<sequence length="72" mass="8117">MFTWLALGCLAACASEPYYFWEKQGVSQAKTRDVLGFCRQDVGADRLAKAQAEKLVGYCMRSKGFVLKQGYR</sequence>
<gene>
    <name evidence="1" type="ORF">LVJ77_04640</name>
</gene>
<evidence type="ECO:0000313" key="1">
    <source>
        <dbReference type="EMBL" id="UOP05449.1"/>
    </source>
</evidence>
<reference evidence="1" key="1">
    <citation type="journal article" date="2022" name="Res Sq">
        <title>Evolution of multicellular longitudinally dividing oral cavity symbionts (Neisseriaceae).</title>
        <authorList>
            <person name="Nyongesa S."/>
            <person name="Weber P."/>
            <person name="Bernet E."/>
            <person name="Pullido F."/>
            <person name="Nieckarz M."/>
            <person name="Delaby M."/>
            <person name="Nieves C."/>
            <person name="Viehboeck T."/>
            <person name="Krause N."/>
            <person name="Rivera-Millot A."/>
            <person name="Nakamura A."/>
            <person name="Vischer N."/>
            <person name="VanNieuwenhze M."/>
            <person name="Brun Y."/>
            <person name="Cava F."/>
            <person name="Bulgheresi S."/>
            <person name="Veyrier F."/>
        </authorList>
    </citation>
    <scope>NUCLEOTIDE SEQUENCE</scope>
    <source>
        <strain evidence="1">17694</strain>
    </source>
</reference>
<accession>A0A8T9MW15</accession>
<reference evidence="1" key="2">
    <citation type="submission" date="2024-09" db="EMBL/GenBank/DDBJ databases">
        <authorList>
            <person name="Veyrier F.J."/>
        </authorList>
    </citation>
    <scope>NUCLEOTIDE SEQUENCE</scope>
    <source>
        <strain evidence="1">17694</strain>
    </source>
</reference>
<dbReference type="RefSeq" id="WP_027010182.1">
    <property type="nucleotide sequence ID" value="NZ_CP091521.1"/>
</dbReference>
<dbReference type="AlphaFoldDB" id="A0A8T9MW15"/>